<proteinExistence type="predicted"/>
<evidence type="ECO:0000313" key="1">
    <source>
        <dbReference type="EMBL" id="ETW19602.1"/>
    </source>
</evidence>
<evidence type="ECO:0000313" key="2">
    <source>
        <dbReference type="Proteomes" id="UP000030690"/>
    </source>
</evidence>
<organism evidence="1 2">
    <name type="scientific">Plasmodium falciparum Vietnam Oak-Knoll</name>
    <name type="common">FVO</name>
    <dbReference type="NCBI Taxonomy" id="1036723"/>
    <lineage>
        <taxon>Eukaryota</taxon>
        <taxon>Sar</taxon>
        <taxon>Alveolata</taxon>
        <taxon>Apicomplexa</taxon>
        <taxon>Aconoidasida</taxon>
        <taxon>Haemosporida</taxon>
        <taxon>Plasmodiidae</taxon>
        <taxon>Plasmodium</taxon>
        <taxon>Plasmodium (Laverania)</taxon>
    </lineage>
</organism>
<dbReference type="EMBL" id="KI925062">
    <property type="protein sequence ID" value="ETW19602.1"/>
    <property type="molecule type" value="Genomic_DNA"/>
</dbReference>
<gene>
    <name evidence="1" type="ORF">PFFVO_01527</name>
</gene>
<sequence>MLKYIFLGIGGSVSGWMFRDVIVQLAKNINSENALLINKFVCSKDDFYTSIFSDLKYCFDSLELKPGFNNYNIYLKEDDYFLETLYMEKWTSVHNMNEYINSDENKKKLHDLKNKNIFFSPTLFVLLKKYSGSSTPEYLKAFQDG</sequence>
<name>A0A024VAL5_PLAFA</name>
<dbReference type="OrthoDB" id="369304at2759"/>
<reference evidence="1 2" key="1">
    <citation type="submission" date="2013-02" db="EMBL/GenBank/DDBJ databases">
        <title>The Genome Annotation of Plasmodium falciparum Vietnam Oak-Knoll (FVO).</title>
        <authorList>
            <consortium name="The Broad Institute Genome Sequencing Platform"/>
            <consortium name="The Broad Institute Genome Sequencing Center for Infectious Disease"/>
            <person name="Neafsey D."/>
            <person name="Hoffman S."/>
            <person name="Volkman S."/>
            <person name="Rosenthal P."/>
            <person name="Walker B."/>
            <person name="Young S.K."/>
            <person name="Zeng Q."/>
            <person name="Gargeya S."/>
            <person name="Fitzgerald M."/>
            <person name="Haas B."/>
            <person name="Abouelleil A."/>
            <person name="Allen A.W."/>
            <person name="Alvarado L."/>
            <person name="Arachchi H.M."/>
            <person name="Berlin A.M."/>
            <person name="Chapman S.B."/>
            <person name="Gainer-Dewar J."/>
            <person name="Goldberg J."/>
            <person name="Griggs A."/>
            <person name="Gujja S."/>
            <person name="Hansen M."/>
            <person name="Howarth C."/>
            <person name="Imamovic A."/>
            <person name="Ireland A."/>
            <person name="Larimer J."/>
            <person name="McCowan C."/>
            <person name="Murphy C."/>
            <person name="Pearson M."/>
            <person name="Poon T.W."/>
            <person name="Priest M."/>
            <person name="Roberts A."/>
            <person name="Saif S."/>
            <person name="Shea T."/>
            <person name="Sisk P."/>
            <person name="Sykes S."/>
            <person name="Wortman J."/>
            <person name="Nusbaum C."/>
            <person name="Birren B."/>
        </authorList>
    </citation>
    <scope>NUCLEOTIDE SEQUENCE [LARGE SCALE GENOMIC DNA]</scope>
    <source>
        <strain evidence="2">Vietnam Oak-Knoll (FVO)</strain>
    </source>
</reference>
<protein>
    <submittedName>
        <fullName evidence="1">Uncharacterized protein</fullName>
    </submittedName>
</protein>
<dbReference type="Proteomes" id="UP000030690">
    <property type="component" value="Unassembled WGS sequence"/>
</dbReference>
<reference evidence="1 2" key="2">
    <citation type="submission" date="2013-02" db="EMBL/GenBank/DDBJ databases">
        <title>The Genome Sequence of Plasmodium falciparum Vietnam Oak-Knoll (FVO).</title>
        <authorList>
            <consortium name="The Broad Institute Genome Sequencing Platform"/>
            <consortium name="The Broad Institute Genome Sequencing Center for Infectious Disease"/>
            <person name="Neafsey D."/>
            <person name="Cheeseman I."/>
            <person name="Volkman S."/>
            <person name="Adams J."/>
            <person name="Walker B."/>
            <person name="Young S.K."/>
            <person name="Zeng Q."/>
            <person name="Gargeya S."/>
            <person name="Fitzgerald M."/>
            <person name="Haas B."/>
            <person name="Abouelleil A."/>
            <person name="Alvarado L."/>
            <person name="Arachchi H.M."/>
            <person name="Berlin A.M."/>
            <person name="Chapman S.B."/>
            <person name="Dewar J."/>
            <person name="Goldberg J."/>
            <person name="Griggs A."/>
            <person name="Gujja S."/>
            <person name="Hansen M."/>
            <person name="Howarth C."/>
            <person name="Imamovic A."/>
            <person name="Larimer J."/>
            <person name="McCowan C."/>
            <person name="Murphy C."/>
            <person name="Neiman D."/>
            <person name="Pearson M."/>
            <person name="Priest M."/>
            <person name="Roberts A."/>
            <person name="Saif S."/>
            <person name="Shea T."/>
            <person name="Sisk P."/>
            <person name="Sykes S."/>
            <person name="Wortman J."/>
            <person name="Nusbaum C."/>
            <person name="Birren B."/>
        </authorList>
    </citation>
    <scope>NUCLEOTIDE SEQUENCE [LARGE SCALE GENOMIC DNA]</scope>
    <source>
        <strain evidence="2">Vietnam Oak-Knoll (FVO)</strain>
    </source>
</reference>
<dbReference type="AlphaFoldDB" id="A0A024VAL5"/>
<accession>A0A024VAL5</accession>